<protein>
    <recommendedName>
        <fullName evidence="3">Exo-alpha-sialidase</fullName>
    </recommendedName>
</protein>
<dbReference type="SUPFAM" id="SSF63446">
    <property type="entry name" value="Type I dockerin domain"/>
    <property type="match status" value="1"/>
</dbReference>
<dbReference type="Gene3D" id="2.130.10.10">
    <property type="entry name" value="YVTN repeat-like/Quinoprotein amine dehydrogenase"/>
    <property type="match status" value="1"/>
</dbReference>
<dbReference type="Proteomes" id="UP000266313">
    <property type="component" value="Chromosome"/>
</dbReference>
<dbReference type="InterPro" id="IPR018247">
    <property type="entry name" value="EF_Hand_1_Ca_BS"/>
</dbReference>
<dbReference type="PROSITE" id="PS51257">
    <property type="entry name" value="PROKAR_LIPOPROTEIN"/>
    <property type="match status" value="1"/>
</dbReference>
<reference evidence="1 2" key="1">
    <citation type="submission" date="2016-12" db="EMBL/GenBank/DDBJ databases">
        <title>Genome sequencing of Methylocaldum marinum.</title>
        <authorList>
            <person name="Takeuchi M."/>
            <person name="Kamagata Y."/>
            <person name="Hiraoka S."/>
            <person name="Oshima K."/>
            <person name="Hattori M."/>
            <person name="Iwasaki W."/>
        </authorList>
    </citation>
    <scope>NUCLEOTIDE SEQUENCE [LARGE SCALE GENOMIC DNA]</scope>
    <source>
        <strain evidence="1 2">S8</strain>
    </source>
</reference>
<evidence type="ECO:0000313" key="1">
    <source>
        <dbReference type="EMBL" id="BBA36435.1"/>
    </source>
</evidence>
<dbReference type="KEGG" id="mmai:sS8_4505"/>
<dbReference type="PROSITE" id="PS00018">
    <property type="entry name" value="EF_HAND_1"/>
    <property type="match status" value="1"/>
</dbReference>
<dbReference type="Gene3D" id="2.120.10.10">
    <property type="match status" value="1"/>
</dbReference>
<dbReference type="InterPro" id="IPR015943">
    <property type="entry name" value="WD40/YVTN_repeat-like_dom_sf"/>
</dbReference>
<dbReference type="SUPFAM" id="SSF110296">
    <property type="entry name" value="Oligoxyloglucan reducing end-specific cellobiohydrolase"/>
    <property type="match status" value="1"/>
</dbReference>
<dbReference type="RefSeq" id="WP_119631601.1">
    <property type="nucleotide sequence ID" value="NZ_AP017928.1"/>
</dbReference>
<proteinExistence type="predicted"/>
<dbReference type="OrthoDB" id="9764969at2"/>
<dbReference type="CDD" id="cd15482">
    <property type="entry name" value="Sialidase_non-viral"/>
    <property type="match status" value="2"/>
</dbReference>
<name>A0A250KXT7_9GAMM</name>
<dbReference type="InterPro" id="IPR036439">
    <property type="entry name" value="Dockerin_dom_sf"/>
</dbReference>
<dbReference type="AlphaFoldDB" id="A0A250KXT7"/>
<accession>A0A250KXT7</accession>
<gene>
    <name evidence="1" type="ORF">sS8_4505</name>
</gene>
<dbReference type="GO" id="GO:0000272">
    <property type="term" value="P:polysaccharide catabolic process"/>
    <property type="evidence" value="ECO:0007669"/>
    <property type="project" value="InterPro"/>
</dbReference>
<dbReference type="EMBL" id="AP017928">
    <property type="protein sequence ID" value="BBA36435.1"/>
    <property type="molecule type" value="Genomic_DNA"/>
</dbReference>
<evidence type="ECO:0008006" key="3">
    <source>
        <dbReference type="Google" id="ProtNLM"/>
    </source>
</evidence>
<evidence type="ECO:0000313" key="2">
    <source>
        <dbReference type="Proteomes" id="UP000266313"/>
    </source>
</evidence>
<sequence length="555" mass="60193">MTRAADSRNSLPERHATLYAGWLLALGCADAAAVQYSEGPYTSIQVNVDAAGRNIPGDAANETTIAINPVNPANIVIGWRQFNTVTSPDVQGGWAYTNDGGANWHFPGTLPSLEGQLRTDPVLDVDSAGNFYYQSLAHGSVKGTSVFKSEDGGKSWQAPVHMFDGDKNWMIVDRTGGASDGHIYSTWRDDPKGNNFIRSTNAGATFDAPLKIPVEFGFGTLAVGPNGELFVVGRNELDEYVDEVPSRSTFHPYFFFKSENARDASATPSFSVQALNMGGAAATFHGGRNPNKFGTNGDAQVAVDRSKGPMRGNVYVLANLDPPGEDNLDIHFIRSGDGGKTWSEPVRVNDDKPSADHWQWFAMMGVADNSRIDAAWYDTRDSGNYKVSRLYYAYSWDGGVTWSKNRPVSPPFDTHVGLPARSSKIGDYTHLRSDRHGAHIAYAATFNGEQDVYYLNVFPDCNGNGTSDVRDIESGKASDANANHIPDACETNRLAGDLDGDGDVDRRDIDLLLSARNQPASGPDDPRDIDGNGTIDMLDARKLTLSCTRPRCATE</sequence>
<organism evidence="1 2">
    <name type="scientific">Methylocaldum marinum</name>
    <dbReference type="NCBI Taxonomy" id="1432792"/>
    <lineage>
        <taxon>Bacteria</taxon>
        <taxon>Pseudomonadati</taxon>
        <taxon>Pseudomonadota</taxon>
        <taxon>Gammaproteobacteria</taxon>
        <taxon>Methylococcales</taxon>
        <taxon>Methylococcaceae</taxon>
        <taxon>Methylocaldum</taxon>
    </lineage>
</organism>
<keyword evidence="2" id="KW-1185">Reference proteome</keyword>